<dbReference type="SUPFAM" id="SSF54427">
    <property type="entry name" value="NTF2-like"/>
    <property type="match status" value="1"/>
</dbReference>
<dbReference type="EMBL" id="JAXCLA010000009">
    <property type="protein sequence ID" value="MDY0748119.1"/>
    <property type="molecule type" value="Genomic_DNA"/>
</dbReference>
<evidence type="ECO:0000313" key="1">
    <source>
        <dbReference type="EMBL" id="MDY0748119.1"/>
    </source>
</evidence>
<dbReference type="Proteomes" id="UP001285263">
    <property type="component" value="Unassembled WGS sequence"/>
</dbReference>
<dbReference type="RefSeq" id="WP_320426081.1">
    <property type="nucleotide sequence ID" value="NZ_JAXCLA010000009.1"/>
</dbReference>
<proteinExistence type="predicted"/>
<comment type="caution">
    <text evidence="1">The sequence shown here is derived from an EMBL/GenBank/DDBJ whole genome shotgun (WGS) entry which is preliminary data.</text>
</comment>
<keyword evidence="2" id="KW-1185">Reference proteome</keyword>
<reference evidence="1 2" key="1">
    <citation type="submission" date="2023-11" db="EMBL/GenBank/DDBJ databases">
        <title>Paucibacter sp. nov., isolated from fresh soil in Korea.</title>
        <authorList>
            <person name="Le N.T.T."/>
        </authorList>
    </citation>
    <scope>NUCLEOTIDE SEQUENCE [LARGE SCALE GENOMIC DNA]</scope>
    <source>
        <strain evidence="1 2">R3-3</strain>
    </source>
</reference>
<protein>
    <submittedName>
        <fullName evidence="1">Nuclear transport factor 2 family protein</fullName>
    </submittedName>
</protein>
<dbReference type="InterPro" id="IPR032710">
    <property type="entry name" value="NTF2-like_dom_sf"/>
</dbReference>
<evidence type="ECO:0000313" key="2">
    <source>
        <dbReference type="Proteomes" id="UP001285263"/>
    </source>
</evidence>
<organism evidence="1 2">
    <name type="scientific">Roseateles agri</name>
    <dbReference type="NCBI Taxonomy" id="3098619"/>
    <lineage>
        <taxon>Bacteria</taxon>
        <taxon>Pseudomonadati</taxon>
        <taxon>Pseudomonadota</taxon>
        <taxon>Betaproteobacteria</taxon>
        <taxon>Burkholderiales</taxon>
        <taxon>Sphaerotilaceae</taxon>
        <taxon>Roseateles</taxon>
    </lineage>
</organism>
<sequence>MKTRSPEEIRQFLHDSVEFWNAGRKEQMFAVYRAIVPGRMTIEYIGIPPLEGWAALEDMWQRFAGKVRIEPKEVMVTGNEAACYHLNTTLGAGTAPRPSIELYRFDGDDLQIRYFHQAQI</sequence>
<accession>A0ABU5DPT8</accession>
<gene>
    <name evidence="1" type="ORF">SNE35_26705</name>
</gene>
<name>A0ABU5DPT8_9BURK</name>
<dbReference type="Gene3D" id="3.10.450.50">
    <property type="match status" value="1"/>
</dbReference>